<dbReference type="EnsemblPlants" id="AVESA.00010b.r2.5DG0995460.1">
    <property type="protein sequence ID" value="AVESA.00010b.r2.5DG0995460.1.CDS"/>
    <property type="gene ID" value="AVESA.00010b.r2.5DG0995460"/>
</dbReference>
<reference evidence="1" key="1">
    <citation type="submission" date="2021-05" db="EMBL/GenBank/DDBJ databases">
        <authorList>
            <person name="Scholz U."/>
            <person name="Mascher M."/>
            <person name="Fiebig A."/>
        </authorList>
    </citation>
    <scope>NUCLEOTIDE SEQUENCE [LARGE SCALE GENOMIC DNA]</scope>
</reference>
<reference evidence="1" key="2">
    <citation type="submission" date="2025-09" db="UniProtKB">
        <authorList>
            <consortium name="EnsemblPlants"/>
        </authorList>
    </citation>
    <scope>IDENTIFICATION</scope>
</reference>
<accession>A0ACD5YK50</accession>
<organism evidence="1 2">
    <name type="scientific">Avena sativa</name>
    <name type="common">Oat</name>
    <dbReference type="NCBI Taxonomy" id="4498"/>
    <lineage>
        <taxon>Eukaryota</taxon>
        <taxon>Viridiplantae</taxon>
        <taxon>Streptophyta</taxon>
        <taxon>Embryophyta</taxon>
        <taxon>Tracheophyta</taxon>
        <taxon>Spermatophyta</taxon>
        <taxon>Magnoliopsida</taxon>
        <taxon>Liliopsida</taxon>
        <taxon>Poales</taxon>
        <taxon>Poaceae</taxon>
        <taxon>BOP clade</taxon>
        <taxon>Pooideae</taxon>
        <taxon>Poodae</taxon>
        <taxon>Poeae</taxon>
        <taxon>Poeae Chloroplast Group 1 (Aveneae type)</taxon>
        <taxon>Aveninae</taxon>
        <taxon>Avena</taxon>
    </lineage>
</organism>
<proteinExistence type="predicted"/>
<name>A0ACD5YK50_AVESA</name>
<dbReference type="Proteomes" id="UP001732700">
    <property type="component" value="Chromosome 5D"/>
</dbReference>
<evidence type="ECO:0000313" key="2">
    <source>
        <dbReference type="Proteomes" id="UP001732700"/>
    </source>
</evidence>
<evidence type="ECO:0000313" key="1">
    <source>
        <dbReference type="EnsemblPlants" id="AVESA.00010b.r2.5DG0995460.1.CDS"/>
    </source>
</evidence>
<keyword evidence="2" id="KW-1185">Reference proteome</keyword>
<protein>
    <submittedName>
        <fullName evidence="1">Uncharacterized protein</fullName>
    </submittedName>
</protein>
<sequence>MEAAAAAADEPLEQELQQELSDIMVQGYMAGLRREFETKLWENHTRISNLNQSWNDNVSEIAALRDELTGAVAAASEPHDRTDDVNTRLRDETELDIPDFSLLKHMGGDEITAFLRNEWLKLRREYESELIKKTEELFRLKRDFAKDGAFLPFRKERELEFIKSKLIQAISKMDGIVSRKEGSACCFDYDEDSELCRLKDRIGSLLDENEHLRGLLADKTKEAKQLSSQESKLSNRVQELRDELDDVKIGSHLKDLFELSVLREVLGDYENQIDDYNQEECLLRELIMEKEEQLRGMSGERHRLKYENDQLVSIVGSTLVHHHEEFDLVNDELTMFREKVCEQELMILEFKSESSSMKNCLYEALQQIHVCKQEICGLTKSLTSMSVALEEAKEQNASLDATIREMKRTPGPCVDGYGGHEGHLEFDLISMEKLSNAYSDFESRFAQSMKQNEIRLTSIMCQFNPLVQQVSVLKKKEFWYKQILEIKCSNLRKAEAEVDILGDEVDTLLSVLGKIYIALDHYSPVLKHYPGVTDILNLVQKVLKGESV</sequence>